<dbReference type="Gene3D" id="1.10.760.10">
    <property type="entry name" value="Cytochrome c-like domain"/>
    <property type="match status" value="1"/>
</dbReference>
<dbReference type="InterPro" id="IPR009056">
    <property type="entry name" value="Cyt_c-like_dom"/>
</dbReference>
<dbReference type="PROSITE" id="PS51007">
    <property type="entry name" value="CYTC"/>
    <property type="match status" value="1"/>
</dbReference>
<keyword evidence="3" id="KW-0408">Iron</keyword>
<feature type="non-terminal residue" evidence="5">
    <location>
        <position position="85"/>
    </location>
</feature>
<evidence type="ECO:0000256" key="2">
    <source>
        <dbReference type="ARBA" id="ARBA00022723"/>
    </source>
</evidence>
<dbReference type="GO" id="GO:0020037">
    <property type="term" value="F:heme binding"/>
    <property type="evidence" value="ECO:0007669"/>
    <property type="project" value="InterPro"/>
</dbReference>
<gene>
    <name evidence="5" type="ORF">B1B_05997</name>
</gene>
<dbReference type="AlphaFoldDB" id="T1BFB1"/>
<evidence type="ECO:0000256" key="1">
    <source>
        <dbReference type="ARBA" id="ARBA00022617"/>
    </source>
</evidence>
<dbReference type="SUPFAM" id="SSF46626">
    <property type="entry name" value="Cytochrome c"/>
    <property type="match status" value="1"/>
</dbReference>
<comment type="caution">
    <text evidence="5">The sequence shown here is derived from an EMBL/GenBank/DDBJ whole genome shotgun (WGS) entry which is preliminary data.</text>
</comment>
<dbReference type="InterPro" id="IPR036909">
    <property type="entry name" value="Cyt_c-like_dom_sf"/>
</dbReference>
<dbReference type="Pfam" id="PF00034">
    <property type="entry name" value="Cytochrom_C"/>
    <property type="match status" value="1"/>
</dbReference>
<dbReference type="GO" id="GO:0046872">
    <property type="term" value="F:metal ion binding"/>
    <property type="evidence" value="ECO:0007669"/>
    <property type="project" value="UniProtKB-KW"/>
</dbReference>
<sequence length="85" mass="8398">MPTAAKPIAAVAAPPAAASVNDAMADGTRVFTQICAACHQGNGMGLPGAFPPLAMSDYLNANPKGAIGIVLNGLSGKITVNNTGY</sequence>
<accession>T1BFB1</accession>
<reference evidence="5" key="1">
    <citation type="submission" date="2013-08" db="EMBL/GenBank/DDBJ databases">
        <authorList>
            <person name="Mendez C."/>
            <person name="Richter M."/>
            <person name="Ferrer M."/>
            <person name="Sanchez J."/>
        </authorList>
    </citation>
    <scope>NUCLEOTIDE SEQUENCE</scope>
</reference>
<organism evidence="5">
    <name type="scientific">mine drainage metagenome</name>
    <dbReference type="NCBI Taxonomy" id="410659"/>
    <lineage>
        <taxon>unclassified sequences</taxon>
        <taxon>metagenomes</taxon>
        <taxon>ecological metagenomes</taxon>
    </lineage>
</organism>
<feature type="domain" description="Cytochrome c" evidence="4">
    <location>
        <begin position="22"/>
        <end position="85"/>
    </location>
</feature>
<evidence type="ECO:0000313" key="5">
    <source>
        <dbReference type="EMBL" id="EQD67243.1"/>
    </source>
</evidence>
<keyword evidence="1" id="KW-0349">Heme</keyword>
<evidence type="ECO:0000256" key="3">
    <source>
        <dbReference type="ARBA" id="ARBA00023004"/>
    </source>
</evidence>
<dbReference type="EMBL" id="AUZY01003813">
    <property type="protein sequence ID" value="EQD67243.1"/>
    <property type="molecule type" value="Genomic_DNA"/>
</dbReference>
<keyword evidence="2" id="KW-0479">Metal-binding</keyword>
<evidence type="ECO:0000259" key="4">
    <source>
        <dbReference type="PROSITE" id="PS51007"/>
    </source>
</evidence>
<dbReference type="GO" id="GO:0009055">
    <property type="term" value="F:electron transfer activity"/>
    <property type="evidence" value="ECO:0007669"/>
    <property type="project" value="InterPro"/>
</dbReference>
<reference evidence="5" key="2">
    <citation type="journal article" date="2014" name="ISME J.">
        <title>Microbial stratification in low pH oxic and suboxic macroscopic growths along an acid mine drainage.</title>
        <authorList>
            <person name="Mendez-Garcia C."/>
            <person name="Mesa V."/>
            <person name="Sprenger R.R."/>
            <person name="Richter M."/>
            <person name="Diez M.S."/>
            <person name="Solano J."/>
            <person name="Bargiela R."/>
            <person name="Golyshina O.V."/>
            <person name="Manteca A."/>
            <person name="Ramos J.L."/>
            <person name="Gallego J.R."/>
            <person name="Llorente I."/>
            <person name="Martins Dos Santos V.A."/>
            <person name="Jensen O.N."/>
            <person name="Pelaez A.I."/>
            <person name="Sanchez J."/>
            <person name="Ferrer M."/>
        </authorList>
    </citation>
    <scope>NUCLEOTIDE SEQUENCE</scope>
</reference>
<name>T1BFB1_9ZZZZ</name>
<proteinExistence type="predicted"/>
<protein>
    <submittedName>
        <fullName evidence="5">Cytochrome c, monohem protein</fullName>
    </submittedName>
</protein>